<dbReference type="SUPFAM" id="SSF54447">
    <property type="entry name" value="ssDNA-binding transcriptional regulator domain"/>
    <property type="match status" value="1"/>
</dbReference>
<dbReference type="GO" id="GO:0003713">
    <property type="term" value="F:transcription coactivator activity"/>
    <property type="evidence" value="ECO:0007669"/>
    <property type="project" value="InterPro"/>
</dbReference>
<keyword evidence="10" id="KW-1185">Reference proteome</keyword>
<comment type="subcellular location">
    <subcellularLocation>
        <location evidence="1">Nucleus</location>
    </subcellularLocation>
</comment>
<dbReference type="AlphaFoldDB" id="A0A6G1KGU2"/>
<feature type="compositionally biased region" description="Basic and acidic residues" evidence="7">
    <location>
        <begin position="155"/>
        <end position="174"/>
    </location>
</feature>
<evidence type="ECO:0000313" key="9">
    <source>
        <dbReference type="EMBL" id="KAF2711577.1"/>
    </source>
</evidence>
<dbReference type="GO" id="GO:0060261">
    <property type="term" value="P:positive regulation of transcription initiation by RNA polymerase II"/>
    <property type="evidence" value="ECO:0007669"/>
    <property type="project" value="InterPro"/>
</dbReference>
<name>A0A6G1KGU2_9PLEO</name>
<dbReference type="PANTHER" id="PTHR13215">
    <property type="entry name" value="RNA POLYMERASE II TRANSCRIPTIONAL COACTIVATOR"/>
    <property type="match status" value="1"/>
</dbReference>
<dbReference type="InterPro" id="IPR003173">
    <property type="entry name" value="PC4_C"/>
</dbReference>
<dbReference type="Pfam" id="PF02229">
    <property type="entry name" value="PC4"/>
    <property type="match status" value="1"/>
</dbReference>
<dbReference type="InterPro" id="IPR045125">
    <property type="entry name" value="Sub1/Tcp4-like"/>
</dbReference>
<feature type="region of interest" description="Disordered" evidence="7">
    <location>
        <begin position="1"/>
        <end position="46"/>
    </location>
</feature>
<evidence type="ECO:0000256" key="6">
    <source>
        <dbReference type="ARBA" id="ARBA00023242"/>
    </source>
</evidence>
<dbReference type="GO" id="GO:0003677">
    <property type="term" value="F:DNA binding"/>
    <property type="evidence" value="ECO:0007669"/>
    <property type="project" value="UniProtKB-KW"/>
</dbReference>
<evidence type="ECO:0000256" key="5">
    <source>
        <dbReference type="ARBA" id="ARBA00023163"/>
    </source>
</evidence>
<keyword evidence="3" id="KW-0805">Transcription regulation</keyword>
<reference evidence="9" key="1">
    <citation type="journal article" date="2020" name="Stud. Mycol.">
        <title>101 Dothideomycetes genomes: a test case for predicting lifestyles and emergence of pathogens.</title>
        <authorList>
            <person name="Haridas S."/>
            <person name="Albert R."/>
            <person name="Binder M."/>
            <person name="Bloem J."/>
            <person name="Labutti K."/>
            <person name="Salamov A."/>
            <person name="Andreopoulos B."/>
            <person name="Baker S."/>
            <person name="Barry K."/>
            <person name="Bills G."/>
            <person name="Bluhm B."/>
            <person name="Cannon C."/>
            <person name="Castanera R."/>
            <person name="Culley D."/>
            <person name="Daum C."/>
            <person name="Ezra D."/>
            <person name="Gonzalez J."/>
            <person name="Henrissat B."/>
            <person name="Kuo A."/>
            <person name="Liang C."/>
            <person name="Lipzen A."/>
            <person name="Lutzoni F."/>
            <person name="Magnuson J."/>
            <person name="Mondo S."/>
            <person name="Nolan M."/>
            <person name="Ohm R."/>
            <person name="Pangilinan J."/>
            <person name="Park H.-J."/>
            <person name="Ramirez L."/>
            <person name="Alfaro M."/>
            <person name="Sun H."/>
            <person name="Tritt A."/>
            <person name="Yoshinaga Y."/>
            <person name="Zwiers L.-H."/>
            <person name="Turgeon B."/>
            <person name="Goodwin S."/>
            <person name="Spatafora J."/>
            <person name="Crous P."/>
            <person name="Grigoriev I."/>
        </authorList>
    </citation>
    <scope>NUCLEOTIDE SEQUENCE</scope>
    <source>
        <strain evidence="9">CBS 279.74</strain>
    </source>
</reference>
<protein>
    <submittedName>
        <fullName evidence="9">PC4-domain-containing protein</fullName>
    </submittedName>
</protein>
<evidence type="ECO:0000256" key="4">
    <source>
        <dbReference type="ARBA" id="ARBA00023125"/>
    </source>
</evidence>
<dbReference type="EMBL" id="MU005767">
    <property type="protein sequence ID" value="KAF2711577.1"/>
    <property type="molecule type" value="Genomic_DNA"/>
</dbReference>
<proteinExistence type="inferred from homology"/>
<evidence type="ECO:0000259" key="8">
    <source>
        <dbReference type="Pfam" id="PF02229"/>
    </source>
</evidence>
<evidence type="ECO:0000313" key="10">
    <source>
        <dbReference type="Proteomes" id="UP000799428"/>
    </source>
</evidence>
<dbReference type="OrthoDB" id="2505440at2759"/>
<evidence type="ECO:0000256" key="1">
    <source>
        <dbReference type="ARBA" id="ARBA00004123"/>
    </source>
</evidence>
<keyword evidence="6" id="KW-0539">Nucleus</keyword>
<gene>
    <name evidence="9" type="ORF">K504DRAFT_402727</name>
</gene>
<feature type="region of interest" description="Disordered" evidence="7">
    <location>
        <begin position="129"/>
        <end position="174"/>
    </location>
</feature>
<dbReference type="InterPro" id="IPR009044">
    <property type="entry name" value="ssDNA-bd_transcriptional_reg"/>
</dbReference>
<sequence length="174" mass="19480">MAGGSKFTKRPARRNLMSDDDDAPRASKKARTDDEDTEPFVPTLEKDDDGCNYVSLKSSGLRRATISRYKGKNMIDIREYYEKDGEKLPARKGISLTIDQYNALLFAAPLIESVLRKKKVDVVRPDYGEAAGETEEAEEAHAPVDQAAKDDEEEPVLKAEDEEEPVIKADDEEE</sequence>
<keyword evidence="4" id="KW-0238">DNA-binding</keyword>
<evidence type="ECO:0000256" key="7">
    <source>
        <dbReference type="SAM" id="MobiDB-lite"/>
    </source>
</evidence>
<accession>A0A6G1KGU2</accession>
<comment type="similarity">
    <text evidence="2">Belongs to the transcriptional coactivator PC4 family.</text>
</comment>
<evidence type="ECO:0000256" key="2">
    <source>
        <dbReference type="ARBA" id="ARBA00009001"/>
    </source>
</evidence>
<dbReference type="Proteomes" id="UP000799428">
    <property type="component" value="Unassembled WGS sequence"/>
</dbReference>
<keyword evidence="5" id="KW-0804">Transcription</keyword>
<dbReference type="GO" id="GO:0005634">
    <property type="term" value="C:nucleus"/>
    <property type="evidence" value="ECO:0007669"/>
    <property type="project" value="UniProtKB-SubCell"/>
</dbReference>
<feature type="domain" description="Transcriptional coactivator p15 (PC4) C-terminal" evidence="8">
    <location>
        <begin position="58"/>
        <end position="105"/>
    </location>
</feature>
<evidence type="ECO:0000256" key="3">
    <source>
        <dbReference type="ARBA" id="ARBA00023015"/>
    </source>
</evidence>
<dbReference type="Gene3D" id="2.30.31.10">
    <property type="entry name" value="Transcriptional Coactivator Pc4, Chain A"/>
    <property type="match status" value="1"/>
</dbReference>
<organism evidence="9 10">
    <name type="scientific">Pleomassaria siparia CBS 279.74</name>
    <dbReference type="NCBI Taxonomy" id="1314801"/>
    <lineage>
        <taxon>Eukaryota</taxon>
        <taxon>Fungi</taxon>
        <taxon>Dikarya</taxon>
        <taxon>Ascomycota</taxon>
        <taxon>Pezizomycotina</taxon>
        <taxon>Dothideomycetes</taxon>
        <taxon>Pleosporomycetidae</taxon>
        <taxon>Pleosporales</taxon>
        <taxon>Pleomassariaceae</taxon>
        <taxon>Pleomassaria</taxon>
    </lineage>
</organism>